<evidence type="ECO:0000256" key="10">
    <source>
        <dbReference type="ARBA" id="ARBA00023209"/>
    </source>
</evidence>
<dbReference type="PANTHER" id="PTHR21248">
    <property type="entry name" value="CARDIOLIPIN SYNTHASE"/>
    <property type="match status" value="1"/>
</dbReference>
<gene>
    <name evidence="15" type="ORF">BFS30_27080</name>
</gene>
<dbReference type="HAMAP" id="MF_01916">
    <property type="entry name" value="Cardiolipin_synth_Cls"/>
    <property type="match status" value="1"/>
</dbReference>
<dbReference type="InterPro" id="IPR022924">
    <property type="entry name" value="Cardiolipin_synthase"/>
</dbReference>
<dbReference type="EMBL" id="CP017141">
    <property type="protein sequence ID" value="AOM80499.1"/>
    <property type="molecule type" value="Genomic_DNA"/>
</dbReference>
<dbReference type="Pfam" id="PF13396">
    <property type="entry name" value="PLDc_N"/>
    <property type="match status" value="1"/>
</dbReference>
<evidence type="ECO:0000256" key="5">
    <source>
        <dbReference type="ARBA" id="ARBA00022692"/>
    </source>
</evidence>
<evidence type="ECO:0000256" key="7">
    <source>
        <dbReference type="ARBA" id="ARBA00022989"/>
    </source>
</evidence>
<keyword evidence="7 12" id="KW-1133">Transmembrane helix</keyword>
<evidence type="ECO:0000256" key="3">
    <source>
        <dbReference type="ARBA" id="ARBA00022516"/>
    </source>
</evidence>
<feature type="active site" evidence="12">
    <location>
        <position position="223"/>
    </location>
</feature>
<proteinExistence type="inferred from homology"/>
<evidence type="ECO:0000256" key="2">
    <source>
        <dbReference type="ARBA" id="ARBA00022475"/>
    </source>
</evidence>
<dbReference type="PANTHER" id="PTHR21248:SF22">
    <property type="entry name" value="PHOSPHOLIPASE D"/>
    <property type="match status" value="1"/>
</dbReference>
<feature type="transmembrane region" description="Helical" evidence="12">
    <location>
        <begin position="33"/>
        <end position="53"/>
    </location>
</feature>
<dbReference type="Proteomes" id="UP000094313">
    <property type="component" value="Chromosome"/>
</dbReference>
<evidence type="ECO:0000259" key="14">
    <source>
        <dbReference type="PROSITE" id="PS50035"/>
    </source>
</evidence>
<keyword evidence="9 12" id="KW-0472">Membrane</keyword>
<dbReference type="CDD" id="cd09112">
    <property type="entry name" value="PLDc_CLS_2"/>
    <property type="match status" value="1"/>
</dbReference>
<comment type="catalytic activity">
    <reaction evidence="12">
        <text>2 a 1,2-diacyl-sn-glycero-3-phospho-(1'-sn-glycerol) = a cardiolipin + glycerol</text>
        <dbReference type="Rhea" id="RHEA:31451"/>
        <dbReference type="ChEBI" id="CHEBI:17754"/>
        <dbReference type="ChEBI" id="CHEBI:62237"/>
        <dbReference type="ChEBI" id="CHEBI:64716"/>
    </reaction>
</comment>
<dbReference type="AlphaFoldDB" id="A0A1D7QPA8"/>
<dbReference type="OrthoDB" id="9762009at2"/>
<keyword evidence="6" id="KW-0677">Repeat</keyword>
<keyword evidence="4 12" id="KW-0808">Transferase</keyword>
<keyword evidence="3 12" id="KW-0444">Lipid biosynthesis</keyword>
<feature type="active site" evidence="12">
    <location>
        <position position="221"/>
    </location>
</feature>
<evidence type="ECO:0000256" key="8">
    <source>
        <dbReference type="ARBA" id="ARBA00023098"/>
    </source>
</evidence>
<evidence type="ECO:0000256" key="11">
    <source>
        <dbReference type="ARBA" id="ARBA00023264"/>
    </source>
</evidence>
<dbReference type="Gene3D" id="3.30.870.10">
    <property type="entry name" value="Endonuclease Chain A"/>
    <property type="match status" value="2"/>
</dbReference>
<evidence type="ECO:0000256" key="4">
    <source>
        <dbReference type="ARBA" id="ARBA00022679"/>
    </source>
</evidence>
<reference evidence="15 16" key="1">
    <citation type="submission" date="2016-08" db="EMBL/GenBank/DDBJ databases">
        <authorList>
            <person name="Seilhamer J.J."/>
        </authorList>
    </citation>
    <scope>NUCLEOTIDE SEQUENCE [LARGE SCALE GENOMIC DNA]</scope>
    <source>
        <strain evidence="15 16">DX4</strain>
    </source>
</reference>
<keyword evidence="5 12" id="KW-0812">Transmembrane</keyword>
<comment type="similarity">
    <text evidence="12">Belongs to the phospholipase D family. Cardiolipin synthase subfamily.</text>
</comment>
<dbReference type="InterPro" id="IPR030874">
    <property type="entry name" value="Cardiolipin_synth_Firmi"/>
</dbReference>
<dbReference type="Pfam" id="PF13091">
    <property type="entry name" value="PLDc_2"/>
    <property type="match status" value="2"/>
</dbReference>
<dbReference type="KEGG" id="psty:BFS30_27080"/>
<dbReference type="CDD" id="cd09110">
    <property type="entry name" value="PLDc_CLS_1"/>
    <property type="match status" value="1"/>
</dbReference>
<evidence type="ECO:0000256" key="6">
    <source>
        <dbReference type="ARBA" id="ARBA00022737"/>
    </source>
</evidence>
<feature type="domain" description="PLD phosphodiesterase" evidence="14">
    <location>
        <begin position="396"/>
        <end position="423"/>
    </location>
</feature>
<comment type="function">
    <text evidence="12">Catalyzes the reversible phosphatidyl group transfer from one phosphatidylglycerol molecule to another to form cardiolipin (CL) (diphosphatidylglycerol) and glycerol.</text>
</comment>
<keyword evidence="10 12" id="KW-0594">Phospholipid biosynthesis</keyword>
<dbReference type="GO" id="GO:0008808">
    <property type="term" value="F:cardiolipin synthase activity"/>
    <property type="evidence" value="ECO:0007669"/>
    <property type="project" value="UniProtKB-UniRule"/>
</dbReference>
<sequence>MKWILVLEIVYTLFIIAVCLRIIYDTRSVSKTLAYLMLAVFLPVIGVIIYFSFGINYRVRKIYNKKIISDDIISQRINARIVLNSEKAVDEMNPELQKYKKLAQLLLNSNVSGLSGKNEVKLLLNGEQKFPEVLQALRDAKHHIHMEYYIFEDEKIGNEIKDILIEKAKQGVQVRLIYDDFGSRSIRKKLVPELKKAGVQAFPFYKILFIALANRLNYRNHRKIIIVDGNIGFTGGINISDRYVNDVSDSKSLFWRDTHVKIIGPGVHYLQHLFISDWNFCSEESLEIQEAFFNTHGKLKGDVEVQIAASGPDSDHPTILLNLIQAIGMADQEILITTPYFIPGISLLDALFVAALSGVKVKLLVPFESDSIWVAAAARSYYQELLDVGVEIYQYQKGFIHAKTMVIDEQLSFIGTANMDERSFELNFEVNTVIYDTGIAKELKHAFEEDLSFSVPIDPVTWAARSARVQFPEKIARLLSPLL</sequence>
<dbReference type="NCBIfam" id="TIGR04265">
    <property type="entry name" value="bac_cardiolipin"/>
    <property type="match status" value="1"/>
</dbReference>
<feature type="active site" evidence="12">
    <location>
        <position position="403"/>
    </location>
</feature>
<comment type="subcellular location">
    <subcellularLocation>
        <location evidence="1 12">Cell membrane</location>
        <topology evidence="1 12">Multi-pass membrane protein</topology>
    </subcellularLocation>
</comment>
<feature type="active site" evidence="12">
    <location>
        <position position="228"/>
    </location>
</feature>
<dbReference type="SUPFAM" id="SSF56024">
    <property type="entry name" value="Phospholipase D/nuclease"/>
    <property type="match status" value="2"/>
</dbReference>
<keyword evidence="11 12" id="KW-1208">Phospholipid metabolism</keyword>
<dbReference type="GO" id="GO:0005886">
    <property type="term" value="C:plasma membrane"/>
    <property type="evidence" value="ECO:0007669"/>
    <property type="project" value="UniProtKB-SubCell"/>
</dbReference>
<keyword evidence="2 12" id="KW-1003">Cell membrane</keyword>
<name>A0A1D7QPA8_9SPHI</name>
<dbReference type="PROSITE" id="PS50035">
    <property type="entry name" value="PLD"/>
    <property type="match status" value="2"/>
</dbReference>
<accession>A0A1D7QPA8</accession>
<dbReference type="SMART" id="SM00155">
    <property type="entry name" value="PLDc"/>
    <property type="match status" value="2"/>
</dbReference>
<evidence type="ECO:0000256" key="9">
    <source>
        <dbReference type="ARBA" id="ARBA00023136"/>
    </source>
</evidence>
<keyword evidence="8 12" id="KW-0443">Lipid metabolism</keyword>
<feature type="active site" evidence="12">
    <location>
        <position position="401"/>
    </location>
</feature>
<evidence type="ECO:0000313" key="16">
    <source>
        <dbReference type="Proteomes" id="UP000094313"/>
    </source>
</evidence>
<dbReference type="InterPro" id="IPR027379">
    <property type="entry name" value="CLS_N"/>
</dbReference>
<feature type="active site" evidence="12">
    <location>
        <position position="408"/>
    </location>
</feature>
<evidence type="ECO:0000256" key="13">
    <source>
        <dbReference type="NCBIfam" id="TIGR04265"/>
    </source>
</evidence>
<dbReference type="EC" id="2.7.8.-" evidence="12 13"/>
<evidence type="ECO:0000256" key="1">
    <source>
        <dbReference type="ARBA" id="ARBA00004651"/>
    </source>
</evidence>
<dbReference type="InterPro" id="IPR025202">
    <property type="entry name" value="PLD-like_dom"/>
</dbReference>
<dbReference type="GO" id="GO:0032049">
    <property type="term" value="P:cardiolipin biosynthetic process"/>
    <property type="evidence" value="ECO:0007669"/>
    <property type="project" value="UniProtKB-UniRule"/>
</dbReference>
<keyword evidence="16" id="KW-1185">Reference proteome</keyword>
<dbReference type="InterPro" id="IPR001736">
    <property type="entry name" value="PLipase_D/transphosphatidylase"/>
</dbReference>
<dbReference type="RefSeq" id="WP_069382157.1">
    <property type="nucleotide sequence ID" value="NZ_CP017141.1"/>
</dbReference>
<feature type="transmembrane region" description="Helical" evidence="12">
    <location>
        <begin position="6"/>
        <end position="24"/>
    </location>
</feature>
<evidence type="ECO:0000256" key="12">
    <source>
        <dbReference type="HAMAP-Rule" id="MF_01916"/>
    </source>
</evidence>
<dbReference type="FunFam" id="3.30.870.10:FF:000014">
    <property type="entry name" value="Cardiolipin synthase"/>
    <property type="match status" value="1"/>
</dbReference>
<feature type="domain" description="PLD phosphodiesterase" evidence="14">
    <location>
        <begin position="216"/>
        <end position="243"/>
    </location>
</feature>
<organism evidence="15 16">
    <name type="scientific">Pedobacter steynii</name>
    <dbReference type="NCBI Taxonomy" id="430522"/>
    <lineage>
        <taxon>Bacteria</taxon>
        <taxon>Pseudomonadati</taxon>
        <taxon>Bacteroidota</taxon>
        <taxon>Sphingobacteriia</taxon>
        <taxon>Sphingobacteriales</taxon>
        <taxon>Sphingobacteriaceae</taxon>
        <taxon>Pedobacter</taxon>
    </lineage>
</organism>
<protein>
    <recommendedName>
        <fullName evidence="12 13">Cardiolipin synthase</fullName>
        <shortName evidence="12">CL synthase</shortName>
        <ecNumber evidence="12 13">2.7.8.-</ecNumber>
    </recommendedName>
</protein>
<evidence type="ECO:0000313" key="15">
    <source>
        <dbReference type="EMBL" id="AOM80499.1"/>
    </source>
</evidence>